<dbReference type="AlphaFoldDB" id="A0A9P9G4P4"/>
<organism evidence="2 3">
    <name type="scientific">Fusarium solani</name>
    <name type="common">Filamentous fungus</name>
    <dbReference type="NCBI Taxonomy" id="169388"/>
    <lineage>
        <taxon>Eukaryota</taxon>
        <taxon>Fungi</taxon>
        <taxon>Dikarya</taxon>
        <taxon>Ascomycota</taxon>
        <taxon>Pezizomycotina</taxon>
        <taxon>Sordariomycetes</taxon>
        <taxon>Hypocreomycetidae</taxon>
        <taxon>Hypocreales</taxon>
        <taxon>Nectriaceae</taxon>
        <taxon>Fusarium</taxon>
        <taxon>Fusarium solani species complex</taxon>
    </lineage>
</organism>
<accession>A0A9P9G4P4</accession>
<sequence>MSTPLYQPLNTTNAEIRLIGILPEGFSMITIPLHSAPKYAALSYVWGDPHNQETIVLQGRNVQVGANLASFLARIRRGQPGQDHRLRNSLHRLHQLANSLILTIVLQRYSTCAWTNRLGLPLRNRLRLDYQLAQWLVVAVIRFLFRQKSHSEPQVEEFDVGVSYFWADAICINQQDIKERTQQVQLMGQIYGSVETVYSWLGPRDQSLAFESIKRLARLCRLRDPEAGERNRETHKARRMPPREA</sequence>
<feature type="domain" description="Heterokaryon incompatibility" evidence="1">
    <location>
        <begin position="39"/>
        <end position="77"/>
    </location>
</feature>
<dbReference type="PANTHER" id="PTHR24148">
    <property type="entry name" value="ANKYRIN REPEAT DOMAIN-CONTAINING PROTEIN 39 HOMOLOG-RELATED"/>
    <property type="match status" value="1"/>
</dbReference>
<reference evidence="2" key="1">
    <citation type="journal article" date="2021" name="Nat. Commun.">
        <title>Genetic determinants of endophytism in the Arabidopsis root mycobiome.</title>
        <authorList>
            <person name="Mesny F."/>
            <person name="Miyauchi S."/>
            <person name="Thiergart T."/>
            <person name="Pickel B."/>
            <person name="Atanasova L."/>
            <person name="Karlsson M."/>
            <person name="Huettel B."/>
            <person name="Barry K.W."/>
            <person name="Haridas S."/>
            <person name="Chen C."/>
            <person name="Bauer D."/>
            <person name="Andreopoulos W."/>
            <person name="Pangilinan J."/>
            <person name="LaButti K."/>
            <person name="Riley R."/>
            <person name="Lipzen A."/>
            <person name="Clum A."/>
            <person name="Drula E."/>
            <person name="Henrissat B."/>
            <person name="Kohler A."/>
            <person name="Grigoriev I.V."/>
            <person name="Martin F.M."/>
            <person name="Hacquard S."/>
        </authorList>
    </citation>
    <scope>NUCLEOTIDE SEQUENCE</scope>
    <source>
        <strain evidence="2">FSSC 5 MPI-SDFR-AT-0091</strain>
    </source>
</reference>
<dbReference type="InterPro" id="IPR010730">
    <property type="entry name" value="HET"/>
</dbReference>
<gene>
    <name evidence="2" type="ORF">B0J15DRAFT_505832</name>
</gene>
<evidence type="ECO:0000313" key="3">
    <source>
        <dbReference type="Proteomes" id="UP000736672"/>
    </source>
</evidence>
<evidence type="ECO:0000313" key="2">
    <source>
        <dbReference type="EMBL" id="KAH7231977.1"/>
    </source>
</evidence>
<name>A0A9P9G4P4_FUSSL</name>
<protein>
    <submittedName>
        <fullName evidence="2">Heterokaryon incompatibility protein-domain-containing protein</fullName>
    </submittedName>
</protein>
<evidence type="ECO:0000259" key="1">
    <source>
        <dbReference type="Pfam" id="PF06985"/>
    </source>
</evidence>
<dbReference type="Proteomes" id="UP000736672">
    <property type="component" value="Unassembled WGS sequence"/>
</dbReference>
<dbReference type="OrthoDB" id="2157530at2759"/>
<proteinExistence type="predicted"/>
<keyword evidence="3" id="KW-1185">Reference proteome</keyword>
<dbReference type="PANTHER" id="PTHR24148:SF73">
    <property type="entry name" value="HET DOMAIN PROTEIN (AFU_ORTHOLOGUE AFUA_8G01020)"/>
    <property type="match status" value="1"/>
</dbReference>
<feature type="domain" description="Heterokaryon incompatibility" evidence="1">
    <location>
        <begin position="161"/>
        <end position="226"/>
    </location>
</feature>
<comment type="caution">
    <text evidence="2">The sequence shown here is derived from an EMBL/GenBank/DDBJ whole genome shotgun (WGS) entry which is preliminary data.</text>
</comment>
<dbReference type="InterPro" id="IPR052895">
    <property type="entry name" value="HetReg/Transcr_Mod"/>
</dbReference>
<dbReference type="Pfam" id="PF06985">
    <property type="entry name" value="HET"/>
    <property type="match status" value="2"/>
</dbReference>
<dbReference type="EMBL" id="JAGTJS010000031">
    <property type="protein sequence ID" value="KAH7231977.1"/>
    <property type="molecule type" value="Genomic_DNA"/>
</dbReference>